<evidence type="ECO:0000256" key="8">
    <source>
        <dbReference type="SAM" id="Phobius"/>
    </source>
</evidence>
<sequence length="205" mass="22459">MLQMARLGSPASSCQTQDPLMRLLDRMTIRLSWCLVLVACSGILLGTGALGLYANQHGRDAFQSLREVNVQQSRALNQAYIATLRAQVAMDRAAHLLRVPSFDHPGPVIERADAHLAEAKARRPSSASGPCRPPPGRRRRWMPRLPASSRCTAPVFVPLMTLSLALHRVRPQAGCTALDVANVLAELKGQAKRQPGNSLFVDRRQ</sequence>
<gene>
    <name evidence="10" type="ORF">EKG36_08800</name>
</gene>
<evidence type="ECO:0000256" key="4">
    <source>
        <dbReference type="ARBA" id="ARBA00022989"/>
    </source>
</evidence>
<evidence type="ECO:0000256" key="5">
    <source>
        <dbReference type="ARBA" id="ARBA00023136"/>
    </source>
</evidence>
<dbReference type="GO" id="GO:0007165">
    <property type="term" value="P:signal transduction"/>
    <property type="evidence" value="ECO:0007669"/>
    <property type="project" value="UniProtKB-KW"/>
</dbReference>
<dbReference type="SUPFAM" id="SSF47170">
    <property type="entry name" value="Aspartate receptor, ligand-binding domain"/>
    <property type="match status" value="1"/>
</dbReference>
<keyword evidence="2" id="KW-1003">Cell membrane</keyword>
<keyword evidence="4 8" id="KW-1133">Transmembrane helix</keyword>
<dbReference type="InterPro" id="IPR003122">
    <property type="entry name" value="Tar_rcpt_lig-bd"/>
</dbReference>
<evidence type="ECO:0000259" key="9">
    <source>
        <dbReference type="Pfam" id="PF02203"/>
    </source>
</evidence>
<feature type="transmembrane region" description="Helical" evidence="8">
    <location>
        <begin position="31"/>
        <end position="54"/>
    </location>
</feature>
<feature type="domain" description="Chemotaxis methyl-accepting receptor Tar-related ligand-binding" evidence="9">
    <location>
        <begin position="24"/>
        <end position="121"/>
    </location>
</feature>
<dbReference type="GO" id="GO:0005886">
    <property type="term" value="C:plasma membrane"/>
    <property type="evidence" value="ECO:0007669"/>
    <property type="project" value="UniProtKB-SubCell"/>
</dbReference>
<reference evidence="10 11" key="1">
    <citation type="submission" date="2018-12" db="EMBL/GenBank/DDBJ databases">
        <authorList>
            <person name="Yu L."/>
        </authorList>
    </citation>
    <scope>NUCLEOTIDE SEQUENCE [LARGE SCALE GENOMIC DNA]</scope>
    <source>
        <strain evidence="10 11">11S</strain>
    </source>
</reference>
<evidence type="ECO:0000313" key="11">
    <source>
        <dbReference type="Proteomes" id="UP000267400"/>
    </source>
</evidence>
<accession>A0A3S0JY29</accession>
<dbReference type="Proteomes" id="UP000267400">
    <property type="component" value="Unassembled WGS sequence"/>
</dbReference>
<dbReference type="GO" id="GO:0006935">
    <property type="term" value="P:chemotaxis"/>
    <property type="evidence" value="ECO:0007669"/>
    <property type="project" value="InterPro"/>
</dbReference>
<evidence type="ECO:0000256" key="7">
    <source>
        <dbReference type="SAM" id="MobiDB-lite"/>
    </source>
</evidence>
<evidence type="ECO:0000256" key="1">
    <source>
        <dbReference type="ARBA" id="ARBA00004236"/>
    </source>
</evidence>
<keyword evidence="6" id="KW-0807">Transducer</keyword>
<dbReference type="Gene3D" id="1.20.120.30">
    <property type="entry name" value="Aspartate receptor, ligand-binding domain"/>
    <property type="match status" value="1"/>
</dbReference>
<evidence type="ECO:0000256" key="6">
    <source>
        <dbReference type="ARBA" id="ARBA00023224"/>
    </source>
</evidence>
<evidence type="ECO:0000256" key="3">
    <source>
        <dbReference type="ARBA" id="ARBA00022692"/>
    </source>
</evidence>
<comment type="caution">
    <text evidence="10">The sequence shown here is derived from an EMBL/GenBank/DDBJ whole genome shotgun (WGS) entry which is preliminary data.</text>
</comment>
<dbReference type="EMBL" id="RXNS01000007">
    <property type="protein sequence ID" value="RTR04410.1"/>
    <property type="molecule type" value="Genomic_DNA"/>
</dbReference>
<dbReference type="Pfam" id="PF02203">
    <property type="entry name" value="TarH"/>
    <property type="match status" value="1"/>
</dbReference>
<protein>
    <recommendedName>
        <fullName evidence="9">Chemotaxis methyl-accepting receptor Tar-related ligand-binding domain-containing protein</fullName>
    </recommendedName>
</protein>
<organism evidence="10 11">
    <name type="scientific">Halomonas nitroreducens</name>
    <dbReference type="NCBI Taxonomy" id="447425"/>
    <lineage>
        <taxon>Bacteria</taxon>
        <taxon>Pseudomonadati</taxon>
        <taxon>Pseudomonadota</taxon>
        <taxon>Gammaproteobacteria</taxon>
        <taxon>Oceanospirillales</taxon>
        <taxon>Halomonadaceae</taxon>
        <taxon>Halomonas</taxon>
    </lineage>
</organism>
<proteinExistence type="predicted"/>
<comment type="subcellular location">
    <subcellularLocation>
        <location evidence="1">Cell membrane</location>
    </subcellularLocation>
</comment>
<keyword evidence="5 8" id="KW-0472">Membrane</keyword>
<evidence type="ECO:0000256" key="2">
    <source>
        <dbReference type="ARBA" id="ARBA00022475"/>
    </source>
</evidence>
<feature type="region of interest" description="Disordered" evidence="7">
    <location>
        <begin position="118"/>
        <end position="140"/>
    </location>
</feature>
<name>A0A3S0JY29_9GAMM</name>
<keyword evidence="11" id="KW-1185">Reference proteome</keyword>
<keyword evidence="3 8" id="KW-0812">Transmembrane</keyword>
<evidence type="ECO:0000313" key="10">
    <source>
        <dbReference type="EMBL" id="RTR04410.1"/>
    </source>
</evidence>
<dbReference type="AlphaFoldDB" id="A0A3S0JY29"/>
<dbReference type="InterPro" id="IPR035440">
    <property type="entry name" value="4HB_MCP_dom_sf"/>
</dbReference>